<dbReference type="Proteomes" id="UP000465810">
    <property type="component" value="Unassembled WGS sequence"/>
</dbReference>
<dbReference type="RefSeq" id="WP_160986333.1">
    <property type="nucleotide sequence ID" value="NZ_WVTD01000009.1"/>
</dbReference>
<comment type="caution">
    <text evidence="1">The sequence shown here is derived from an EMBL/GenBank/DDBJ whole genome shotgun (WGS) entry which is preliminary data.</text>
</comment>
<gene>
    <name evidence="1" type="ORF">GR702_13095</name>
</gene>
<dbReference type="InterPro" id="IPR038301">
    <property type="entry name" value="AraC-like_sf"/>
</dbReference>
<sequence>MSIPVTISQHIVEALYCEALVLSDEVRHAFTPPGRHPAPAGNADLARLARSSEGLRTTTRMMHAITWLLNHRAYFTGQIDDREIRRRGGLSADMYLCEPAQTALLEPETSRLVEATCRFYERLLRLDRAWRLSGTAAPRAVERLRERIEERLAS</sequence>
<reference evidence="1 2" key="1">
    <citation type="submission" date="2019-12" db="EMBL/GenBank/DDBJ databases">
        <authorList>
            <person name="Feng G."/>
            <person name="Zhu H."/>
        </authorList>
    </citation>
    <scope>NUCLEOTIDE SEQUENCE [LARGE SCALE GENOMIC DNA]</scope>
    <source>
        <strain evidence="1 2">FGD1</strain>
    </source>
</reference>
<organism evidence="1 2">
    <name type="scientific">Novosphingobium silvae</name>
    <dbReference type="NCBI Taxonomy" id="2692619"/>
    <lineage>
        <taxon>Bacteria</taxon>
        <taxon>Pseudomonadati</taxon>
        <taxon>Pseudomonadota</taxon>
        <taxon>Alphaproteobacteria</taxon>
        <taxon>Sphingomonadales</taxon>
        <taxon>Sphingomonadaceae</taxon>
        <taxon>Novosphingobium</taxon>
    </lineage>
</organism>
<evidence type="ECO:0000313" key="2">
    <source>
        <dbReference type="Proteomes" id="UP000465810"/>
    </source>
</evidence>
<dbReference type="Gene3D" id="1.10.8.930">
    <property type="entry name" value="Protein of unknown function DUF1465"/>
    <property type="match status" value="1"/>
</dbReference>
<evidence type="ECO:0000313" key="1">
    <source>
        <dbReference type="EMBL" id="MYL98700.1"/>
    </source>
</evidence>
<protein>
    <submittedName>
        <fullName evidence="1">DUF1465 family protein</fullName>
    </submittedName>
</protein>
<proteinExistence type="predicted"/>
<accession>A0A7X4GHE3</accession>
<dbReference type="EMBL" id="WVTD01000009">
    <property type="protein sequence ID" value="MYL98700.1"/>
    <property type="molecule type" value="Genomic_DNA"/>
</dbReference>
<name>A0A7X4GHE3_9SPHN</name>
<dbReference type="InterPro" id="IPR010848">
    <property type="entry name" value="DUF1465"/>
</dbReference>
<keyword evidence="2" id="KW-1185">Reference proteome</keyword>
<dbReference type="Pfam" id="PF07323">
    <property type="entry name" value="DUF1465"/>
    <property type="match status" value="1"/>
</dbReference>
<dbReference type="AlphaFoldDB" id="A0A7X4GHE3"/>